<sequence length="485" mass="53070">MTETDTAPRAETRTWMSDTERPLVFRFEGVTRFVPLFVATGLFLVSWALLAVGPIDWHLVRPLRVHLFLAAATAALAGGYLFAVRRGRTPVTRVRSPLDASMLVIAASVVYLLLFIPVSRTTTGSWLPDVWGGLSDAGAAYARNKDLNESATPVFLYLRMVVAPLTILIFPLTLFLWPRLSRVARSLGVLCVLLSVALTVAQGINRGVAELCGQLVLFLVLVAASSLSRDRRGRLLRSLVGIVVVVGVFFAYYATTINSRIGADAAAAEDEGGSSETVDERMRDTALIDVATTREDHIYFAVVPESLQSEGLIFSSYLTHGYRGLSLAMDEDFTPTWGLGFSEFYRHNLLRVVGQGDREEAIEARTYAGKLIDQGWPDGMVWSTFFVHPASDIGFPGVIALMALIGFALGRSWRDTLERGDPLAAAVFFYLCILVFYLPANNQLFQGGELAIGFTVLTVVWLVLRRRGRDGAATEEHRSPTGAAG</sequence>
<dbReference type="Proteomes" id="UP000233565">
    <property type="component" value="Unassembled WGS sequence"/>
</dbReference>
<feature type="transmembrane region" description="Helical" evidence="1">
    <location>
        <begin position="33"/>
        <end position="53"/>
    </location>
</feature>
<feature type="transmembrane region" description="Helical" evidence="1">
    <location>
        <begin position="65"/>
        <end position="84"/>
    </location>
</feature>
<dbReference type="STRING" id="748909.SAMN05192575_1011009"/>
<feature type="transmembrane region" description="Helical" evidence="1">
    <location>
        <begin position="444"/>
        <end position="464"/>
    </location>
</feature>
<keyword evidence="1" id="KW-1133">Transmembrane helix</keyword>
<feature type="transmembrane region" description="Helical" evidence="1">
    <location>
        <begin position="154"/>
        <end position="176"/>
    </location>
</feature>
<feature type="transmembrane region" description="Helical" evidence="1">
    <location>
        <begin position="207"/>
        <end position="228"/>
    </location>
</feature>
<keyword evidence="5" id="KW-1185">Reference proteome</keyword>
<feature type="transmembrane region" description="Helical" evidence="1">
    <location>
        <begin position="96"/>
        <end position="118"/>
    </location>
</feature>
<reference evidence="3" key="1">
    <citation type="submission" date="2016-10" db="EMBL/GenBank/DDBJ databases">
        <authorList>
            <person name="de Groot N.N."/>
        </authorList>
    </citation>
    <scope>NUCLEOTIDE SEQUENCE [LARGE SCALE GENOMIC DNA]</scope>
    <source>
        <strain evidence="3">CGMCC 1.10697</strain>
    </source>
</reference>
<dbReference type="EMBL" id="PJBV01000035">
    <property type="protein sequence ID" value="PKH37932.1"/>
    <property type="molecule type" value="Genomic_DNA"/>
</dbReference>
<protein>
    <recommendedName>
        <fullName evidence="6">Oligosaccharide repeat unit polymerase</fullName>
    </recommendedName>
</protein>
<evidence type="ECO:0008006" key="6">
    <source>
        <dbReference type="Google" id="ProtNLM"/>
    </source>
</evidence>
<accession>A0A1I0WJB0</accession>
<feature type="transmembrane region" description="Helical" evidence="1">
    <location>
        <begin position="393"/>
        <end position="410"/>
    </location>
</feature>
<dbReference type="EMBL" id="FOKC01000001">
    <property type="protein sequence ID" value="SFA88073.1"/>
    <property type="molecule type" value="Genomic_DNA"/>
</dbReference>
<name>A0A1I0WJB0_9ACTN</name>
<feature type="transmembrane region" description="Helical" evidence="1">
    <location>
        <begin position="183"/>
        <end position="201"/>
    </location>
</feature>
<proteinExistence type="predicted"/>
<feature type="transmembrane region" description="Helical" evidence="1">
    <location>
        <begin position="235"/>
        <end position="254"/>
    </location>
</feature>
<keyword evidence="1" id="KW-0812">Transmembrane</keyword>
<organism evidence="3 4">
    <name type="scientific">Nocardioides alpinus</name>
    <dbReference type="NCBI Taxonomy" id="748909"/>
    <lineage>
        <taxon>Bacteria</taxon>
        <taxon>Bacillati</taxon>
        <taxon>Actinomycetota</taxon>
        <taxon>Actinomycetes</taxon>
        <taxon>Propionibacteriales</taxon>
        <taxon>Nocardioidaceae</taxon>
        <taxon>Nocardioides</taxon>
    </lineage>
</organism>
<evidence type="ECO:0000313" key="5">
    <source>
        <dbReference type="Proteomes" id="UP000233565"/>
    </source>
</evidence>
<evidence type="ECO:0000313" key="2">
    <source>
        <dbReference type="EMBL" id="PKH37932.1"/>
    </source>
</evidence>
<dbReference type="OrthoDB" id="7068577at2"/>
<feature type="transmembrane region" description="Helical" evidence="1">
    <location>
        <begin position="422"/>
        <end position="438"/>
    </location>
</feature>
<reference evidence="2 5" key="2">
    <citation type="submission" date="2017-12" db="EMBL/GenBank/DDBJ databases">
        <title>Pharmacopeia of the Arctic Ocean.</title>
        <authorList>
            <person name="Collins E."/>
            <person name="Ducluzeau A.-L."/>
        </authorList>
    </citation>
    <scope>NUCLEOTIDE SEQUENCE [LARGE SCALE GENOMIC DNA]</scope>
    <source>
        <strain evidence="2 5">DSM 23325</strain>
    </source>
</reference>
<evidence type="ECO:0000313" key="4">
    <source>
        <dbReference type="Proteomes" id="UP000199113"/>
    </source>
</evidence>
<keyword evidence="1" id="KW-0472">Membrane</keyword>
<evidence type="ECO:0000256" key="1">
    <source>
        <dbReference type="SAM" id="Phobius"/>
    </source>
</evidence>
<dbReference type="Proteomes" id="UP000199113">
    <property type="component" value="Unassembled WGS sequence"/>
</dbReference>
<dbReference type="AlphaFoldDB" id="A0A1I0WJB0"/>
<gene>
    <name evidence="2" type="ORF">CXG46_21355</name>
    <name evidence="3" type="ORF">SAMN05192575_1011009</name>
</gene>
<evidence type="ECO:0000313" key="3">
    <source>
        <dbReference type="EMBL" id="SFA88073.1"/>
    </source>
</evidence>
<dbReference type="RefSeq" id="WP_091195061.1">
    <property type="nucleotide sequence ID" value="NZ_FOKC01000001.1"/>
</dbReference>